<sequence length="57" mass="6463">MDQIALMRVQALNGKISYWKIYQTLASLLQSNYGYQASDPTVLVQQKLMLAVVQCLN</sequence>
<dbReference type="AlphaFoldDB" id="A0A7H2YUD6"/>
<accession>A0A7H2YUD6</accession>
<reference evidence="1 2" key="2">
    <citation type="submission" date="2020-09" db="EMBL/GenBank/DDBJ databases">
        <authorList>
            <person name="Chen F.-J."/>
            <person name="Lee Y.-T."/>
        </authorList>
    </citation>
    <scope>NUCLEOTIDE SEQUENCE [LARGE SCALE GENOMIC DNA]</scope>
    <source>
        <strain evidence="1 2">AS72</strain>
    </source>
</reference>
<protein>
    <submittedName>
        <fullName evidence="1">Uncharacterized protein</fullName>
    </submittedName>
</protein>
<reference evidence="2" key="1">
    <citation type="submission" date="2020-09" db="EMBL/GenBank/DDBJ databases">
        <title>Clinical and molecular characterization of Acinetobacter seifertii in Taiwan.</title>
        <authorList>
            <person name="Li L.-H."/>
            <person name="Yang Y.-S."/>
            <person name="Sun J.-R."/>
            <person name="Huang T.-W."/>
            <person name="Huang W.-C."/>
            <person name="Wang Y.-C."/>
            <person name="Kuo T.-H."/>
            <person name="Kuo S.-C."/>
            <person name="Chen T.-L."/>
        </authorList>
    </citation>
    <scope>NUCLEOTIDE SEQUENCE [LARGE SCALE GENOMIC DNA]</scope>
    <source>
        <strain evidence="2">AS72</strain>
    </source>
</reference>
<evidence type="ECO:0000313" key="2">
    <source>
        <dbReference type="Proteomes" id="UP000516745"/>
    </source>
</evidence>
<organism evidence="1 2">
    <name type="scientific">Acinetobacter seifertii</name>
    <dbReference type="NCBI Taxonomy" id="1530123"/>
    <lineage>
        <taxon>Bacteria</taxon>
        <taxon>Pseudomonadati</taxon>
        <taxon>Pseudomonadota</taxon>
        <taxon>Gammaproteobacteria</taxon>
        <taxon>Moraxellales</taxon>
        <taxon>Moraxellaceae</taxon>
        <taxon>Acinetobacter</taxon>
        <taxon>Acinetobacter calcoaceticus/baumannii complex</taxon>
    </lineage>
</organism>
<dbReference type="Proteomes" id="UP000516745">
    <property type="component" value="Chromosome"/>
</dbReference>
<evidence type="ECO:0000313" key="1">
    <source>
        <dbReference type="EMBL" id="QNX08113.1"/>
    </source>
</evidence>
<gene>
    <name evidence="1" type="ORF">IC795_13705</name>
</gene>
<dbReference type="EMBL" id="CP061565">
    <property type="protein sequence ID" value="QNX08113.1"/>
    <property type="molecule type" value="Genomic_DNA"/>
</dbReference>
<proteinExistence type="predicted"/>
<name>A0A7H2YUD6_9GAMM</name>